<dbReference type="CDD" id="cd07717">
    <property type="entry name" value="RNaseZ_ZiPD-like_MBL-fold"/>
    <property type="match status" value="1"/>
</dbReference>
<organism evidence="11 13">
    <name type="scientific">Anaerobacillus isosaccharinicus</name>
    <dbReference type="NCBI Taxonomy" id="1532552"/>
    <lineage>
        <taxon>Bacteria</taxon>
        <taxon>Bacillati</taxon>
        <taxon>Bacillota</taxon>
        <taxon>Bacilli</taxon>
        <taxon>Bacillales</taxon>
        <taxon>Bacillaceae</taxon>
        <taxon>Anaerobacillus</taxon>
    </lineage>
</organism>
<keyword evidence="3 10" id="KW-0819">tRNA processing</keyword>
<dbReference type="GO" id="GO:0042802">
    <property type="term" value="F:identical protein binding"/>
    <property type="evidence" value="ECO:0007669"/>
    <property type="project" value="UniProtKB-ARBA"/>
</dbReference>
<evidence type="ECO:0000256" key="8">
    <source>
        <dbReference type="ARBA" id="ARBA00022833"/>
    </source>
</evidence>
<evidence type="ECO:0000313" key="12">
    <source>
        <dbReference type="EMBL" id="QOY38758.1"/>
    </source>
</evidence>
<dbReference type="GO" id="GO:0008270">
    <property type="term" value="F:zinc ion binding"/>
    <property type="evidence" value="ECO:0007669"/>
    <property type="project" value="UniProtKB-UniRule"/>
</dbReference>
<dbReference type="Pfam" id="PF23023">
    <property type="entry name" value="Anti-Pycsar_Apyc1"/>
    <property type="match status" value="1"/>
</dbReference>
<comment type="catalytic activity">
    <reaction evidence="10">
        <text>Endonucleolytic cleavage of RNA, removing extra 3' nucleotides from tRNA precursor, generating 3' termini of tRNAs. A 3'-hydroxy group is left at the tRNA terminus and a 5'-phosphoryl group is left at the trailer molecule.</text>
        <dbReference type="EC" id="3.1.26.11"/>
    </reaction>
</comment>
<reference evidence="12" key="4">
    <citation type="submission" date="2020-10" db="EMBL/GenBank/DDBJ databases">
        <authorList>
            <person name="Bassil N.M."/>
            <person name="Lloyd J.R."/>
        </authorList>
    </citation>
    <scope>NUCLEOTIDE SEQUENCE</scope>
    <source>
        <strain evidence="12">NB2006</strain>
    </source>
</reference>
<feature type="binding site" evidence="10">
    <location>
        <position position="211"/>
    </location>
    <ligand>
        <name>Zn(2+)</name>
        <dbReference type="ChEBI" id="CHEBI:29105"/>
        <label>1</label>
        <note>catalytic</note>
    </ligand>
</feature>
<keyword evidence="7 10" id="KW-0378">Hydrolase</keyword>
<name>A0A1S2KW31_9BACI</name>
<dbReference type="SUPFAM" id="SSF56281">
    <property type="entry name" value="Metallo-hydrolase/oxidoreductase"/>
    <property type="match status" value="1"/>
</dbReference>
<dbReference type="EC" id="3.1.26.11" evidence="2 10"/>
<feature type="binding site" evidence="10">
    <location>
        <position position="269"/>
    </location>
    <ligand>
        <name>Zn(2+)</name>
        <dbReference type="ChEBI" id="CHEBI:29105"/>
        <label>2</label>
        <note>catalytic</note>
    </ligand>
</feature>
<evidence type="ECO:0000256" key="7">
    <source>
        <dbReference type="ARBA" id="ARBA00022801"/>
    </source>
</evidence>
<dbReference type="EMBL" id="LQXD01000202">
    <property type="protein sequence ID" value="OIJ04291.1"/>
    <property type="molecule type" value="Genomic_DNA"/>
</dbReference>
<feature type="binding site" evidence="10">
    <location>
        <position position="63"/>
    </location>
    <ligand>
        <name>Zn(2+)</name>
        <dbReference type="ChEBI" id="CHEBI:29105"/>
        <label>1</label>
        <note>catalytic</note>
    </ligand>
</feature>
<comment type="similarity">
    <text evidence="10">Belongs to the RNase Z family.</text>
</comment>
<evidence type="ECO:0000313" key="11">
    <source>
        <dbReference type="EMBL" id="OIJ04291.1"/>
    </source>
</evidence>
<dbReference type="NCBIfam" id="NF000801">
    <property type="entry name" value="PRK00055.1-3"/>
    <property type="match status" value="1"/>
</dbReference>
<feature type="binding site" evidence="10">
    <location>
        <position position="65"/>
    </location>
    <ligand>
        <name>Zn(2+)</name>
        <dbReference type="ChEBI" id="CHEBI:29105"/>
        <label>1</label>
        <note>catalytic</note>
    </ligand>
</feature>
<comment type="subunit">
    <text evidence="1 10">Homodimer.</text>
</comment>
<evidence type="ECO:0000256" key="2">
    <source>
        <dbReference type="ARBA" id="ARBA00012477"/>
    </source>
</evidence>
<dbReference type="Proteomes" id="UP000180175">
    <property type="component" value="Chromosome"/>
</dbReference>
<keyword evidence="5 10" id="KW-0479">Metal-binding</keyword>
<dbReference type="InterPro" id="IPR036866">
    <property type="entry name" value="RibonucZ/Hydroxyglut_hydro"/>
</dbReference>
<comment type="function">
    <text evidence="9 10">Zinc phosphodiesterase, which displays some tRNA 3'-processing endonuclease activity. Probably involved in tRNA maturation, by removing a 3'-trailer from precursor tRNA.</text>
</comment>
<feature type="binding site" evidence="10">
    <location>
        <position position="67"/>
    </location>
    <ligand>
        <name>Zn(2+)</name>
        <dbReference type="ChEBI" id="CHEBI:29105"/>
        <label>2</label>
        <note>catalytic</note>
    </ligand>
</feature>
<proteinExistence type="inferred from homology"/>
<dbReference type="EMBL" id="CP063356">
    <property type="protein sequence ID" value="QOY38758.1"/>
    <property type="molecule type" value="Genomic_DNA"/>
</dbReference>
<keyword evidence="13" id="KW-1185">Reference proteome</keyword>
<dbReference type="InterPro" id="IPR013471">
    <property type="entry name" value="RNase_Z/BN"/>
</dbReference>
<dbReference type="KEGG" id="aia:AWH56_024620"/>
<dbReference type="AlphaFoldDB" id="A0A1S2KW31"/>
<feature type="binding site" evidence="10">
    <location>
        <position position="68"/>
    </location>
    <ligand>
        <name>Zn(2+)</name>
        <dbReference type="ChEBI" id="CHEBI:29105"/>
        <label>2</label>
        <note>catalytic</note>
    </ligand>
</feature>
<evidence type="ECO:0000256" key="5">
    <source>
        <dbReference type="ARBA" id="ARBA00022723"/>
    </source>
</evidence>
<gene>
    <name evidence="10 12" type="primary">rnz</name>
    <name evidence="12" type="ORF">AWH56_024620</name>
    <name evidence="11" type="ORF">AWH56_23460</name>
</gene>
<dbReference type="GO" id="GO:0042781">
    <property type="term" value="F:3'-tRNA processing endoribonuclease activity"/>
    <property type="evidence" value="ECO:0007669"/>
    <property type="project" value="UniProtKB-UniRule"/>
</dbReference>
<evidence type="ECO:0000256" key="6">
    <source>
        <dbReference type="ARBA" id="ARBA00022759"/>
    </source>
</evidence>
<dbReference type="PANTHER" id="PTHR46018:SF2">
    <property type="entry name" value="ZINC PHOSPHODIESTERASE ELAC PROTEIN 1"/>
    <property type="match status" value="1"/>
</dbReference>
<evidence type="ECO:0000256" key="1">
    <source>
        <dbReference type="ARBA" id="ARBA00011738"/>
    </source>
</evidence>
<evidence type="ECO:0000256" key="10">
    <source>
        <dbReference type="HAMAP-Rule" id="MF_01818"/>
    </source>
</evidence>
<evidence type="ECO:0000256" key="3">
    <source>
        <dbReference type="ARBA" id="ARBA00022694"/>
    </source>
</evidence>
<reference evidence="12 13" key="3">
    <citation type="journal article" date="2019" name="Int. J. Syst. Evol. Microbiol.">
        <title>Anaerobacillus isosaccharinicus sp. nov., an alkaliphilic bacterium which degrades isosaccharinic acid.</title>
        <authorList>
            <person name="Bassil N.M."/>
            <person name="Lloyd J.R."/>
        </authorList>
    </citation>
    <scope>NUCLEOTIDE SEQUENCE [LARGE SCALE GENOMIC DNA]</scope>
    <source>
        <strain evidence="12 13">NB2006</strain>
    </source>
</reference>
<feature type="binding site" evidence="10">
    <location>
        <position position="211"/>
    </location>
    <ligand>
        <name>Zn(2+)</name>
        <dbReference type="ChEBI" id="CHEBI:29105"/>
        <label>2</label>
        <note>catalytic</note>
    </ligand>
</feature>
<reference evidence="12 13" key="2">
    <citation type="journal article" date="2017" name="Genome Announc.">
        <title>Draft Genome Sequences of Four Alkaliphilic Bacteria Belonging to the Anaerobacillus Genus.</title>
        <authorList>
            <person name="Bassil N.M."/>
            <person name="Lloyd J.R."/>
        </authorList>
    </citation>
    <scope>NUCLEOTIDE SEQUENCE [LARGE SCALE GENOMIC DNA]</scope>
    <source>
        <strain evidence="12 13">NB2006</strain>
    </source>
</reference>
<sequence>MKLQFLGTCAGIPSKQRNVSSLVVQMLQYENECWMVDCGEGTQQQLLHSSLTLSKITKIFITHLHGDHIYGLPGVLGSRSFQGATEKLQLFGPKGIKEFIETTLIISNTYLRYPLEVIEIVEGEILTTEFFVFEAILLDHGIPSYGFRITEKDAPGVLDAEKLKQIGVAPGPLFKKIKAGEKVFLENGIEINGADFVGPRKKGKIIAIGGDTRKTKKQNLLAANADLLIHEATFLHKDEQLAYEHFHTTAKEAAILALNSGVKALFLNHISSRYSHGVEELLCEAQTVFPNTFIPNDLQTYLIKQNNDVKTM</sequence>
<dbReference type="Gene3D" id="3.60.15.10">
    <property type="entry name" value="Ribonuclease Z/Hydroxyacylglutathione hydrolase-like"/>
    <property type="match status" value="1"/>
</dbReference>
<dbReference type="FunFam" id="3.60.15.10:FF:000002">
    <property type="entry name" value="Ribonuclease Z"/>
    <property type="match status" value="1"/>
</dbReference>
<keyword evidence="4 10" id="KW-0540">Nuclease</keyword>
<dbReference type="HAMAP" id="MF_01818">
    <property type="entry name" value="RNase_Z_BN"/>
    <property type="match status" value="1"/>
</dbReference>
<comment type="cofactor">
    <cofactor evidence="10">
        <name>Zn(2+)</name>
        <dbReference type="ChEBI" id="CHEBI:29105"/>
    </cofactor>
    <text evidence="10">Binds 2 Zn(2+) ions.</text>
</comment>
<dbReference type="OrthoDB" id="9800940at2"/>
<evidence type="ECO:0000256" key="9">
    <source>
        <dbReference type="ARBA" id="ARBA00057812"/>
    </source>
</evidence>
<keyword evidence="6 10" id="KW-0255">Endonuclease</keyword>
<evidence type="ECO:0000313" key="13">
    <source>
        <dbReference type="Proteomes" id="UP000180175"/>
    </source>
</evidence>
<reference evidence="11 13" key="1">
    <citation type="submission" date="2016-10" db="EMBL/GenBank/DDBJ databases">
        <title>Draft genome sequences of four alkaliphilic bacteria belonging to the Anaerobacillus genus.</title>
        <authorList>
            <person name="Bassil N.M."/>
            <person name="Lloyd J.R."/>
        </authorList>
    </citation>
    <scope>NUCLEOTIDE SEQUENCE [LARGE SCALE GENOMIC DNA]</scope>
    <source>
        <strain evidence="11 13">NB2006</strain>
    </source>
</reference>
<dbReference type="PANTHER" id="PTHR46018">
    <property type="entry name" value="ZINC PHOSPHODIESTERASE ELAC PROTEIN 1"/>
    <property type="match status" value="1"/>
</dbReference>
<protein>
    <recommendedName>
        <fullName evidence="2 10">Ribonuclease Z</fullName>
        <shortName evidence="10">RNase Z</shortName>
        <ecNumber evidence="2 10">3.1.26.11</ecNumber>
    </recommendedName>
    <alternativeName>
        <fullName evidence="10">tRNA 3 endonuclease</fullName>
    </alternativeName>
    <alternativeName>
        <fullName evidence="10">tRNase Z</fullName>
    </alternativeName>
</protein>
<keyword evidence="8 10" id="KW-0862">Zinc</keyword>
<accession>A0A1S2KW31</accession>
<dbReference type="RefSeq" id="WP_071319426.1">
    <property type="nucleotide sequence ID" value="NZ_CP063356.2"/>
</dbReference>
<dbReference type="NCBIfam" id="TIGR02651">
    <property type="entry name" value="RNase_Z"/>
    <property type="match status" value="1"/>
</dbReference>
<feature type="active site" description="Proton acceptor" evidence="10">
    <location>
        <position position="67"/>
    </location>
</feature>
<feature type="binding site" evidence="10">
    <location>
        <position position="140"/>
    </location>
    <ligand>
        <name>Zn(2+)</name>
        <dbReference type="ChEBI" id="CHEBI:29105"/>
        <label>1</label>
        <note>catalytic</note>
    </ligand>
</feature>
<evidence type="ECO:0000256" key="4">
    <source>
        <dbReference type="ARBA" id="ARBA00022722"/>
    </source>
</evidence>